<reference evidence="2" key="1">
    <citation type="submission" date="2014-01" db="EMBL/GenBank/DDBJ databases">
        <authorList>
            <person name="Aslett M."/>
        </authorList>
    </citation>
    <scope>NUCLEOTIDE SEQUENCE</scope>
</reference>
<proteinExistence type="predicted"/>
<protein>
    <submittedName>
        <fullName evidence="2">Uncharacterized protein</fullName>
    </submittedName>
</protein>
<name>A0A077ZL65_TRITR</name>
<feature type="compositionally biased region" description="Polar residues" evidence="1">
    <location>
        <begin position="135"/>
        <end position="145"/>
    </location>
</feature>
<feature type="region of interest" description="Disordered" evidence="1">
    <location>
        <begin position="125"/>
        <end position="145"/>
    </location>
</feature>
<feature type="non-terminal residue" evidence="2">
    <location>
        <position position="145"/>
    </location>
</feature>
<evidence type="ECO:0000256" key="1">
    <source>
        <dbReference type="SAM" id="MobiDB-lite"/>
    </source>
</evidence>
<gene>
    <name evidence="2" type="ORF">TTRE_0000949401</name>
</gene>
<sequence>MVYRITPHPSTQLTPSEMFLKGRIRTMFDLMFPRGIEARQIKETSRKCGDRHFKIGDKVRVRDYMQERNPWREGIIVGQRGQVMWFIRVKEMTWKRHTYQLRRVSAELENGEAAAQDVELASLPDEETAICSEQRPASSIRGQRE</sequence>
<dbReference type="OrthoDB" id="5919860at2759"/>
<dbReference type="STRING" id="36087.A0A077ZL65"/>
<evidence type="ECO:0000313" key="2">
    <source>
        <dbReference type="EMBL" id="CDW61071.1"/>
    </source>
</evidence>
<dbReference type="AlphaFoldDB" id="A0A077ZL65"/>
<evidence type="ECO:0000313" key="3">
    <source>
        <dbReference type="Proteomes" id="UP000030665"/>
    </source>
</evidence>
<dbReference type="EMBL" id="HG807799">
    <property type="protein sequence ID" value="CDW61071.1"/>
    <property type="molecule type" value="Genomic_DNA"/>
</dbReference>
<accession>A0A077ZL65</accession>
<reference evidence="2" key="2">
    <citation type="submission" date="2014-03" db="EMBL/GenBank/DDBJ databases">
        <title>The whipworm genome and dual-species transcriptomics of an intimate host-pathogen interaction.</title>
        <authorList>
            <person name="Foth B.J."/>
            <person name="Tsai I.J."/>
            <person name="Reid A.J."/>
            <person name="Bancroft A.J."/>
            <person name="Nichol S."/>
            <person name="Tracey A."/>
            <person name="Holroyd N."/>
            <person name="Cotton J.A."/>
            <person name="Stanley E.J."/>
            <person name="Zarowiecki M."/>
            <person name="Liu J.Z."/>
            <person name="Huckvale T."/>
            <person name="Cooper P.J."/>
            <person name="Grencis R.K."/>
            <person name="Berriman M."/>
        </authorList>
    </citation>
    <scope>NUCLEOTIDE SEQUENCE [LARGE SCALE GENOMIC DNA]</scope>
</reference>
<keyword evidence="3" id="KW-1185">Reference proteome</keyword>
<dbReference type="Proteomes" id="UP000030665">
    <property type="component" value="Unassembled WGS sequence"/>
</dbReference>
<organism evidence="2 3">
    <name type="scientific">Trichuris trichiura</name>
    <name type="common">Whipworm</name>
    <name type="synonym">Trichocephalus trichiurus</name>
    <dbReference type="NCBI Taxonomy" id="36087"/>
    <lineage>
        <taxon>Eukaryota</taxon>
        <taxon>Metazoa</taxon>
        <taxon>Ecdysozoa</taxon>
        <taxon>Nematoda</taxon>
        <taxon>Enoplea</taxon>
        <taxon>Dorylaimia</taxon>
        <taxon>Trichinellida</taxon>
        <taxon>Trichuridae</taxon>
        <taxon>Trichuris</taxon>
    </lineage>
</organism>